<name>A0A0W0GIU6_9CHLR</name>
<keyword evidence="7" id="KW-1185">Reference proteome</keyword>
<comment type="similarity">
    <text evidence="3">Belongs to the peptidase M24B family.</text>
</comment>
<dbReference type="RefSeq" id="WP_083496385.1">
    <property type="nucleotide sequence ID" value="NZ_KQ758903.1"/>
</dbReference>
<comment type="caution">
    <text evidence="6">The sequence shown here is derived from an EMBL/GenBank/DDBJ whole genome shotgun (WGS) entry which is preliminary data.</text>
</comment>
<keyword evidence="6" id="KW-0031">Aminopeptidase</keyword>
<dbReference type="OrthoDB" id="9806388at2"/>
<dbReference type="AlphaFoldDB" id="A0A0W0GIU6"/>
<dbReference type="STRING" id="1217799.DEALK_13330"/>
<dbReference type="InterPro" id="IPR001131">
    <property type="entry name" value="Peptidase_M24B_aminopep-P_CS"/>
</dbReference>
<dbReference type="InterPro" id="IPR050659">
    <property type="entry name" value="Peptidase_M24B"/>
</dbReference>
<dbReference type="InterPro" id="IPR000994">
    <property type="entry name" value="Pept_M24"/>
</dbReference>
<dbReference type="SUPFAM" id="SSF53092">
    <property type="entry name" value="Creatinase/prolidase N-terminal domain"/>
    <property type="match status" value="1"/>
</dbReference>
<dbReference type="EC" id="3.4.11.9" evidence="6"/>
<dbReference type="PROSITE" id="PS00491">
    <property type="entry name" value="PROLINE_PEPTIDASE"/>
    <property type="match status" value="1"/>
</dbReference>
<dbReference type="InterPro" id="IPR029149">
    <property type="entry name" value="Creatin/AminoP/Spt16_N"/>
</dbReference>
<dbReference type="PANTHER" id="PTHR46112">
    <property type="entry name" value="AMINOPEPTIDASE"/>
    <property type="match status" value="1"/>
</dbReference>
<dbReference type="InterPro" id="IPR036005">
    <property type="entry name" value="Creatinase/aminopeptidase-like"/>
</dbReference>
<evidence type="ECO:0000256" key="3">
    <source>
        <dbReference type="RuleBase" id="RU000590"/>
    </source>
</evidence>
<dbReference type="GO" id="GO:0004177">
    <property type="term" value="F:aminopeptidase activity"/>
    <property type="evidence" value="ECO:0007669"/>
    <property type="project" value="UniProtKB-KW"/>
</dbReference>
<evidence type="ECO:0000256" key="2">
    <source>
        <dbReference type="ARBA" id="ARBA00022801"/>
    </source>
</evidence>
<dbReference type="Pfam" id="PF00557">
    <property type="entry name" value="Peptidase_M24"/>
    <property type="match status" value="1"/>
</dbReference>
<protein>
    <submittedName>
        <fullName evidence="6">Xaa-Pro aminopeptidase</fullName>
        <ecNumber evidence="6">3.4.11.9</ecNumber>
    </submittedName>
</protein>
<accession>A0A0W0GIU6</accession>
<dbReference type="SUPFAM" id="SSF55920">
    <property type="entry name" value="Creatinase/aminopeptidase"/>
    <property type="match status" value="1"/>
</dbReference>
<dbReference type="Proteomes" id="UP000053947">
    <property type="component" value="Unassembled WGS sequence"/>
</dbReference>
<reference evidence="6 7" key="1">
    <citation type="submission" date="2015-06" db="EMBL/GenBank/DDBJ databases">
        <title>Genome sequence of the organohalide-respiring Dehalogenimonas alkenigignens type strain (IP3-3T).</title>
        <authorList>
            <person name="Key T.A."/>
            <person name="Richmond D.P."/>
            <person name="Bowman K.S."/>
            <person name="Cho Y.-J."/>
            <person name="Chun J."/>
            <person name="da Costa M.S."/>
            <person name="Rainey F.A."/>
            <person name="Moe W.M."/>
        </authorList>
    </citation>
    <scope>NUCLEOTIDE SEQUENCE [LARGE SCALE GENOMIC DNA]</scope>
    <source>
        <strain evidence="6 7">IP3-3</strain>
    </source>
</reference>
<evidence type="ECO:0000259" key="5">
    <source>
        <dbReference type="Pfam" id="PF01321"/>
    </source>
</evidence>
<dbReference type="PATRIC" id="fig|1217799.6.peg.1379"/>
<evidence type="ECO:0000313" key="6">
    <source>
        <dbReference type="EMBL" id="KTB48487.1"/>
    </source>
</evidence>
<keyword evidence="1 3" id="KW-0479">Metal-binding</keyword>
<dbReference type="InterPro" id="IPR000587">
    <property type="entry name" value="Creatinase_N"/>
</dbReference>
<keyword evidence="6" id="KW-0645">Protease</keyword>
<dbReference type="EMBL" id="LFDV01000002">
    <property type="protein sequence ID" value="KTB48487.1"/>
    <property type="molecule type" value="Genomic_DNA"/>
</dbReference>
<sequence length="356" mass="38980">MRTDIIPELRGRFEAFGIDGLLVNKPENIRYISGFTGSNGYVILTPFHTILATDFRYVEQANSEVPDLFSVRKIEGPVSQWFPALIHDTGVNVLGIEAGFITVAEFDRFKCALENSSSSATLIPLNDTVEDFRASKRINEILRIESAARLTCEALSQVSEQYMRPGISEKKLAWELEKYIREAGGELAFPVIVAGGPASALPHATPSDRPLQPHEPLVIDLGAKLNGYCGDLTRTFWLGDLDQRFMKLYNIVLQAQQIAIGGIESGMSATSADRLARECITSAGYGECFGHSLGHGIGLEVHEKPTIGPNSTGILNDGMVFTLEPGIYVTGWGGIRIEDDVVLENGRVKVLTHFPK</sequence>
<dbReference type="Gene3D" id="3.40.350.10">
    <property type="entry name" value="Creatinase/prolidase N-terminal domain"/>
    <property type="match status" value="1"/>
</dbReference>
<feature type="domain" description="Creatinase N-terminal" evidence="5">
    <location>
        <begin position="8"/>
        <end position="134"/>
    </location>
</feature>
<organism evidence="6 7">
    <name type="scientific">Dehalogenimonas alkenigignens</name>
    <dbReference type="NCBI Taxonomy" id="1217799"/>
    <lineage>
        <taxon>Bacteria</taxon>
        <taxon>Bacillati</taxon>
        <taxon>Chloroflexota</taxon>
        <taxon>Dehalococcoidia</taxon>
        <taxon>Dehalococcoidales</taxon>
        <taxon>Dehalococcoidaceae</taxon>
        <taxon>Dehalogenimonas</taxon>
    </lineage>
</organism>
<proteinExistence type="inferred from homology"/>
<gene>
    <name evidence="6" type="ORF">DEALK_13330</name>
</gene>
<dbReference type="Gene3D" id="3.90.230.10">
    <property type="entry name" value="Creatinase/methionine aminopeptidase superfamily"/>
    <property type="match status" value="1"/>
</dbReference>
<dbReference type="CDD" id="cd01092">
    <property type="entry name" value="APP-like"/>
    <property type="match status" value="1"/>
</dbReference>
<evidence type="ECO:0000256" key="1">
    <source>
        <dbReference type="ARBA" id="ARBA00022723"/>
    </source>
</evidence>
<evidence type="ECO:0000313" key="7">
    <source>
        <dbReference type="Proteomes" id="UP000053947"/>
    </source>
</evidence>
<dbReference type="PANTHER" id="PTHR46112:SF8">
    <property type="entry name" value="CYTOPLASMIC PEPTIDASE PEPQ-RELATED"/>
    <property type="match status" value="1"/>
</dbReference>
<dbReference type="GO" id="GO:0046872">
    <property type="term" value="F:metal ion binding"/>
    <property type="evidence" value="ECO:0007669"/>
    <property type="project" value="UniProtKB-KW"/>
</dbReference>
<evidence type="ECO:0000259" key="4">
    <source>
        <dbReference type="Pfam" id="PF00557"/>
    </source>
</evidence>
<keyword evidence="2 6" id="KW-0378">Hydrolase</keyword>
<feature type="domain" description="Peptidase M24" evidence="4">
    <location>
        <begin position="144"/>
        <end position="343"/>
    </location>
</feature>
<dbReference type="Pfam" id="PF01321">
    <property type="entry name" value="Creatinase_N"/>
    <property type="match status" value="1"/>
</dbReference>